<dbReference type="AlphaFoldDB" id="A0A395LHY7"/>
<keyword evidence="3" id="KW-1185">Reference proteome</keyword>
<accession>A0A395LHY7</accession>
<reference evidence="2 3" key="1">
    <citation type="submission" date="2018-07" db="EMBL/GenBank/DDBJ databases">
        <title>Erythrobacter nanhaiensis sp. nov., a novel member of the genus Erythrobacter isolated from the South China Sea.</title>
        <authorList>
            <person name="Chen X."/>
            <person name="Liu J."/>
        </authorList>
    </citation>
    <scope>NUCLEOTIDE SEQUENCE [LARGE SCALE GENOMIC DNA]</scope>
    <source>
        <strain evidence="2 3">S-5</strain>
    </source>
</reference>
<name>A0A395LHY7_9SPHN</name>
<feature type="transmembrane region" description="Helical" evidence="1">
    <location>
        <begin position="95"/>
        <end position="116"/>
    </location>
</feature>
<organism evidence="2 3">
    <name type="scientific">Alteriqipengyuania lutimaris</name>
    <dbReference type="NCBI Taxonomy" id="1538146"/>
    <lineage>
        <taxon>Bacteria</taxon>
        <taxon>Pseudomonadati</taxon>
        <taxon>Pseudomonadota</taxon>
        <taxon>Alphaproteobacteria</taxon>
        <taxon>Sphingomonadales</taxon>
        <taxon>Erythrobacteraceae</taxon>
        <taxon>Alteriqipengyuania</taxon>
    </lineage>
</organism>
<gene>
    <name evidence="2" type="ORF">DL238_02170</name>
</gene>
<dbReference type="EMBL" id="QRBB01000001">
    <property type="protein sequence ID" value="RDS76523.1"/>
    <property type="molecule type" value="Genomic_DNA"/>
</dbReference>
<comment type="caution">
    <text evidence="2">The sequence shown here is derived from an EMBL/GenBank/DDBJ whole genome shotgun (WGS) entry which is preliminary data.</text>
</comment>
<feature type="transmembrane region" description="Helical" evidence="1">
    <location>
        <begin position="23"/>
        <end position="39"/>
    </location>
</feature>
<feature type="transmembrane region" description="Helical" evidence="1">
    <location>
        <begin position="51"/>
        <end position="69"/>
    </location>
</feature>
<keyword evidence="1" id="KW-0472">Membrane</keyword>
<sequence>MKSDATLGGEREVDWRAAISDNIAWALLVTTALLIFITMPKMKYAFEGITVYLLLVVMVGAFIPVLRFFEKRWRDLPDDRAHDVSLRGAFRRDQVALWLLTAGVPLLLAAGFGMAFGGK</sequence>
<protein>
    <submittedName>
        <fullName evidence="2">Uncharacterized protein</fullName>
    </submittedName>
</protein>
<evidence type="ECO:0000313" key="2">
    <source>
        <dbReference type="EMBL" id="RDS76523.1"/>
    </source>
</evidence>
<evidence type="ECO:0000313" key="3">
    <source>
        <dbReference type="Proteomes" id="UP000254101"/>
    </source>
</evidence>
<evidence type="ECO:0000256" key="1">
    <source>
        <dbReference type="SAM" id="Phobius"/>
    </source>
</evidence>
<keyword evidence="1" id="KW-1133">Transmembrane helix</keyword>
<dbReference type="RefSeq" id="WP_115490752.1">
    <property type="nucleotide sequence ID" value="NZ_JACHWW010000001.1"/>
</dbReference>
<dbReference type="Proteomes" id="UP000254101">
    <property type="component" value="Unassembled WGS sequence"/>
</dbReference>
<keyword evidence="1" id="KW-0812">Transmembrane</keyword>
<proteinExistence type="predicted"/>
<dbReference type="OrthoDB" id="7450715at2"/>